<accession>A0A387HHH9</accession>
<keyword evidence="2" id="KW-1185">Reference proteome</keyword>
<reference evidence="1 2" key="1">
    <citation type="submission" date="2018-10" db="EMBL/GenBank/DDBJ databases">
        <title>Relationship between Morphology and Antimicrobial Activity in Streptomyces.</title>
        <authorList>
            <person name="Kang H.J."/>
            <person name="Kim S.B."/>
        </authorList>
    </citation>
    <scope>NUCLEOTIDE SEQUENCE [LARGE SCALE GENOMIC DNA]</scope>
    <source>
        <strain evidence="1 2">BH38</strain>
    </source>
</reference>
<gene>
    <name evidence="1" type="ORF">DWB77_05512</name>
</gene>
<evidence type="ECO:0000313" key="2">
    <source>
        <dbReference type="Proteomes" id="UP000271554"/>
    </source>
</evidence>
<sequence length="220" mass="24438">MTQTAQDGLNQPPDKLHALADMQYWQQTPLGAAFDKDRATGDQQLADLDTTSRQTVQMGGLPNPPGTHDVGEDRRTFYDQIGLTKWISERWWQDEGVFYDDPTPKMDVLTRQAVDRLGSPRYPSSFSDGGDGNSEERYAFSYMHDSSNFLVGAGADDARLFLAAGGFPRTAPQPGTPEYRIAVEDVKSRFVSCAWRDPLDPNQVLNLSFNGSALLVSPMR</sequence>
<evidence type="ECO:0000313" key="1">
    <source>
        <dbReference type="EMBL" id="AYG83316.1"/>
    </source>
</evidence>
<proteinExistence type="predicted"/>
<dbReference type="Proteomes" id="UP000271554">
    <property type="component" value="Chromosome"/>
</dbReference>
<dbReference type="AlphaFoldDB" id="A0A387HHH9"/>
<organism evidence="1 2">
    <name type="scientific">Streptomyces hundungensis</name>
    <dbReference type="NCBI Taxonomy" id="1077946"/>
    <lineage>
        <taxon>Bacteria</taxon>
        <taxon>Bacillati</taxon>
        <taxon>Actinomycetota</taxon>
        <taxon>Actinomycetes</taxon>
        <taxon>Kitasatosporales</taxon>
        <taxon>Streptomycetaceae</taxon>
        <taxon>Streptomyces</taxon>
    </lineage>
</organism>
<name>A0A387HHH9_9ACTN</name>
<dbReference type="KEGG" id="shun:DWB77_05512"/>
<protein>
    <submittedName>
        <fullName evidence="1">Uncharacterized protein</fullName>
    </submittedName>
</protein>
<dbReference type="EMBL" id="CP032698">
    <property type="protein sequence ID" value="AYG83316.1"/>
    <property type="molecule type" value="Genomic_DNA"/>
</dbReference>